<dbReference type="CDD" id="cd00757">
    <property type="entry name" value="ThiF_MoeB_HesA_family"/>
    <property type="match status" value="1"/>
</dbReference>
<dbReference type="AlphaFoldDB" id="H0UNI3"/>
<dbReference type="Proteomes" id="UP000005730">
    <property type="component" value="Chromosome"/>
</dbReference>
<evidence type="ECO:0000313" key="2">
    <source>
        <dbReference type="EMBL" id="EHM09390.1"/>
    </source>
</evidence>
<dbReference type="InterPro" id="IPR000594">
    <property type="entry name" value="ThiF_NAD_FAD-bd"/>
</dbReference>
<dbReference type="InterPro" id="IPR035985">
    <property type="entry name" value="Ubiquitin-activating_enz"/>
</dbReference>
<dbReference type="Pfam" id="PF00899">
    <property type="entry name" value="ThiF"/>
    <property type="match status" value="1"/>
</dbReference>
<evidence type="ECO:0000259" key="1">
    <source>
        <dbReference type="Pfam" id="PF00899"/>
    </source>
</evidence>
<dbReference type="RefSeq" id="WP_006582883.1">
    <property type="nucleotide sequence ID" value="NZ_CM001377.1"/>
</dbReference>
<dbReference type="GO" id="GO:0061504">
    <property type="term" value="P:cyclic threonylcarbamoyladenosine biosynthetic process"/>
    <property type="evidence" value="ECO:0007669"/>
    <property type="project" value="TreeGrafter"/>
</dbReference>
<dbReference type="PANTHER" id="PTHR43267:SF1">
    <property type="entry name" value="TRNA THREONYLCARBAMOYLADENOSINE DEHYDRATASE"/>
    <property type="match status" value="1"/>
</dbReference>
<dbReference type="InterPro" id="IPR045886">
    <property type="entry name" value="ThiF/MoeB/HesA"/>
</dbReference>
<dbReference type="eggNOG" id="COG0476">
    <property type="taxonomic scope" value="Bacteria"/>
</dbReference>
<dbReference type="GO" id="GO:0008641">
    <property type="term" value="F:ubiquitin-like modifier activating enzyme activity"/>
    <property type="evidence" value="ECO:0007669"/>
    <property type="project" value="InterPro"/>
</dbReference>
<reference evidence="2 3" key="1">
    <citation type="submission" date="2011-10" db="EMBL/GenBank/DDBJ databases">
        <title>The Noncontiguous Finished genome of Thermanaerovibrio velox DSM 12556.</title>
        <authorList>
            <consortium name="US DOE Joint Genome Institute (JGI-PGF)"/>
            <person name="Lucas S."/>
            <person name="Copeland A."/>
            <person name="Lapidus A."/>
            <person name="Glavina del Rio T."/>
            <person name="Dalin E."/>
            <person name="Tice H."/>
            <person name="Bruce D."/>
            <person name="Goodwin L."/>
            <person name="Pitluck S."/>
            <person name="Peters L."/>
            <person name="Mikhailova N."/>
            <person name="Teshima H."/>
            <person name="Kyrpides N."/>
            <person name="Mavromatis K."/>
            <person name="Ivanova N."/>
            <person name="Markowitz V."/>
            <person name="Cheng J.-F."/>
            <person name="Hugenholtz P."/>
            <person name="Woyke T."/>
            <person name="Wu D."/>
            <person name="Spring S."/>
            <person name="Brambilla E.-M."/>
            <person name="Klenk H.-P."/>
            <person name="Eisen J.A."/>
        </authorList>
    </citation>
    <scope>NUCLEOTIDE SEQUENCE [LARGE SCALE GENOMIC DNA]</scope>
    <source>
        <strain evidence="2 3">DSM 12556</strain>
    </source>
</reference>
<feature type="domain" description="THIF-type NAD/FAD binding fold" evidence="1">
    <location>
        <begin position="41"/>
        <end position="258"/>
    </location>
</feature>
<sequence length="261" mass="27864">MEGEVRFYSLREVEEMAEARGVTRREAEEAILEAGGCPERYRRNLGTLGVQGQLRLLRSKALVVGCGGLGGYVAEMLARAGVGSLILADGDVFSDNNLNRQLLCREEDLGRPKAQVAAERVAAVNRAVDVRAFCGYVREDNADSLVAGCQVVVDCLDNGSSRRILRDACSRNLVPMVHGAIGGFYAQVGVVTGEGGLGAFIEAMPDRGEEVRLGNPPFTPAFAAALEVCEALKVLTGLGGSLQGKLLWADLGAHQFMRLEP</sequence>
<accession>H0UNI3</accession>
<dbReference type="Gene3D" id="3.40.50.720">
    <property type="entry name" value="NAD(P)-binding Rossmann-like Domain"/>
    <property type="match status" value="1"/>
</dbReference>
<dbReference type="SUPFAM" id="SSF69572">
    <property type="entry name" value="Activating enzymes of the ubiquitin-like proteins"/>
    <property type="match status" value="1"/>
</dbReference>
<gene>
    <name evidence="2" type="ORF">TheveDRAFT_0207</name>
</gene>
<dbReference type="EMBL" id="CM001377">
    <property type="protein sequence ID" value="EHM09390.1"/>
    <property type="molecule type" value="Genomic_DNA"/>
</dbReference>
<name>H0UNI3_9BACT</name>
<protein>
    <submittedName>
        <fullName evidence="2">Dinucleotide-utilizing enzyme possibly involved in molybdopterin or thiamin biosynthesis</fullName>
    </submittedName>
</protein>
<proteinExistence type="predicted"/>
<dbReference type="HOGENOM" id="CLU_013325_10_4_0"/>
<dbReference type="PANTHER" id="PTHR43267">
    <property type="entry name" value="TRNA THREONYLCARBAMOYLADENOSINE DEHYDRATASE"/>
    <property type="match status" value="1"/>
</dbReference>
<evidence type="ECO:0000313" key="3">
    <source>
        <dbReference type="Proteomes" id="UP000005730"/>
    </source>
</evidence>
<dbReference type="GO" id="GO:0061503">
    <property type="term" value="F:tRNA threonylcarbamoyladenosine dehydratase"/>
    <property type="evidence" value="ECO:0007669"/>
    <property type="project" value="TreeGrafter"/>
</dbReference>
<dbReference type="STRING" id="926567.TheveDRAFT_0207"/>
<organism evidence="2 3">
    <name type="scientific">Thermanaerovibrio velox DSM 12556</name>
    <dbReference type="NCBI Taxonomy" id="926567"/>
    <lineage>
        <taxon>Bacteria</taxon>
        <taxon>Thermotogati</taxon>
        <taxon>Synergistota</taxon>
        <taxon>Synergistia</taxon>
        <taxon>Synergistales</taxon>
        <taxon>Synergistaceae</taxon>
        <taxon>Thermanaerovibrio</taxon>
    </lineage>
</organism>
<keyword evidence="3" id="KW-1185">Reference proteome</keyword>